<keyword evidence="3 12" id="KW-0521">NADP</keyword>
<evidence type="ECO:0000256" key="8">
    <source>
        <dbReference type="ARBA" id="ARBA00037922"/>
    </source>
</evidence>
<dbReference type="PANTHER" id="PTHR20836">
    <property type="entry name" value="DIHYDRODIPICOLINATE REDUCTASE"/>
    <property type="match status" value="1"/>
</dbReference>
<reference evidence="16 17" key="1">
    <citation type="submission" date="2015-11" db="EMBL/GenBank/DDBJ databases">
        <authorList>
            <person name="Zhang Y."/>
            <person name="Guo Z."/>
        </authorList>
    </citation>
    <scope>NUCLEOTIDE SEQUENCE [LARGE SCALE GENOMIC DNA]</scope>
    <source>
        <strain evidence="16">JGI-4</strain>
    </source>
</reference>
<dbReference type="STRING" id="1633631.GCA_001442925_00056"/>
<comment type="catalytic activity">
    <reaction evidence="10 12">
        <text>(S)-2,3,4,5-tetrahydrodipicolinate + NADP(+) + H2O = (2S,4S)-4-hydroxy-2,3,4,5-tetrahydrodipicolinate + NADPH + H(+)</text>
        <dbReference type="Rhea" id="RHEA:35331"/>
        <dbReference type="ChEBI" id="CHEBI:15377"/>
        <dbReference type="ChEBI" id="CHEBI:15378"/>
        <dbReference type="ChEBI" id="CHEBI:16845"/>
        <dbReference type="ChEBI" id="CHEBI:57783"/>
        <dbReference type="ChEBI" id="CHEBI:58349"/>
        <dbReference type="ChEBI" id="CHEBI:67139"/>
        <dbReference type="EC" id="1.17.1.8"/>
    </reaction>
</comment>
<name>A0A0N7MUH1_9BACT</name>
<evidence type="ECO:0000256" key="7">
    <source>
        <dbReference type="ARBA" id="ARBA00023154"/>
    </source>
</evidence>
<dbReference type="HAMAP" id="MF_00102">
    <property type="entry name" value="DapB"/>
    <property type="match status" value="1"/>
</dbReference>
<sequence length="243" mass="27359">MNIGLIGYGKMGKEVERIANEYNHNVLLKLNSKFNFENVDDPNLVNNIDVFIDFSTPSAFLKNIKYVAELGKNIVVGTTGWYDKLSEVKEIVERSGIGFIYGSNFSIGMNIVFKLTELAGKFVNKFSEYDVFIEEIHHSQKLDAPSGTALRLFEILINEIERKREKLIGKPNGKISPEVIQIVSVRSGSFFGNHSVVFDSIFDTIEIRHSSKGRTGFAIGAIKAAEFILGKKGFFKFEEILFK</sequence>
<evidence type="ECO:0000259" key="14">
    <source>
        <dbReference type="Pfam" id="PF05173"/>
    </source>
</evidence>
<dbReference type="OrthoDB" id="9790352at2"/>
<dbReference type="InterPro" id="IPR022663">
    <property type="entry name" value="DapB_C"/>
</dbReference>
<comment type="caution">
    <text evidence="12">Was originally thought to be a dihydrodipicolinate reductase (DHDPR), catalyzing the conversion of dihydrodipicolinate to tetrahydrodipicolinate. However, it was shown in E.coli that the substrate of the enzymatic reaction is not dihydrodipicolinate (DHDP) but in fact (2S,4S)-4-hydroxy-2,3,4,5-tetrahydrodipicolinic acid (HTPA), the product released by the DapA-catalyzed reaction.</text>
</comment>
<accession>A0A0S4MNR1</accession>
<feature type="active site" description="Proton donor/acceptor" evidence="12">
    <location>
        <position position="137"/>
    </location>
</feature>
<keyword evidence="4 12" id="KW-0220">Diaminopimelate biosynthesis</keyword>
<evidence type="ECO:0000313" key="18">
    <source>
        <dbReference type="Proteomes" id="UP000182200"/>
    </source>
</evidence>
<evidence type="ECO:0000256" key="2">
    <source>
        <dbReference type="ARBA" id="ARBA00022605"/>
    </source>
</evidence>
<accession>A0A0N7MRL3</accession>
<keyword evidence="6 12" id="KW-0520">NAD</keyword>
<dbReference type="InterPro" id="IPR036291">
    <property type="entry name" value="NAD(P)-bd_dom_sf"/>
</dbReference>
<dbReference type="AlphaFoldDB" id="A0A0N7MUH1"/>
<accession>A0A0P1P698</accession>
<evidence type="ECO:0000256" key="5">
    <source>
        <dbReference type="ARBA" id="ARBA00023002"/>
    </source>
</evidence>
<accession>A0A0P1LZD6</accession>
<dbReference type="GO" id="GO:0051287">
    <property type="term" value="F:NAD binding"/>
    <property type="evidence" value="ECO:0007669"/>
    <property type="project" value="UniProtKB-UniRule"/>
</dbReference>
<dbReference type="GO" id="GO:0008839">
    <property type="term" value="F:4-hydroxy-tetrahydrodipicolinate reductase"/>
    <property type="evidence" value="ECO:0007669"/>
    <property type="project" value="UniProtKB-UniRule"/>
</dbReference>
<keyword evidence="5 12" id="KW-0560">Oxidoreductase</keyword>
<gene>
    <name evidence="12" type="primary">dapB</name>
    <name evidence="16" type="ORF">JGI4_00056</name>
    <name evidence="15" type="ORF">JGI8_00723</name>
</gene>
<dbReference type="InterPro" id="IPR000846">
    <property type="entry name" value="DapB_N"/>
</dbReference>
<dbReference type="EMBL" id="CZVI01000007">
    <property type="protein sequence ID" value="CUS83693.1"/>
    <property type="molecule type" value="Genomic_DNA"/>
</dbReference>
<dbReference type="GO" id="GO:0009089">
    <property type="term" value="P:lysine biosynthetic process via diaminopimelate"/>
    <property type="evidence" value="ECO:0007669"/>
    <property type="project" value="UniProtKB-UniRule"/>
</dbReference>
<accession>A0A0P1L852</accession>
<feature type="binding site" evidence="12">
    <location>
        <begin position="77"/>
        <end position="79"/>
    </location>
    <ligand>
        <name>NAD(+)</name>
        <dbReference type="ChEBI" id="CHEBI:57540"/>
    </ligand>
</feature>
<dbReference type="Gene3D" id="3.30.360.10">
    <property type="entry name" value="Dihydrodipicolinate Reductase, domain 2"/>
    <property type="match status" value="1"/>
</dbReference>
<comment type="subcellular location">
    <subcellularLocation>
        <location evidence="12">Cytoplasm</location>
    </subcellularLocation>
</comment>
<comment type="caution">
    <text evidence="12">Lacks conserved residue(s) required for the propagation of feature annotation.</text>
</comment>
<dbReference type="PANTHER" id="PTHR20836:SF0">
    <property type="entry name" value="4-HYDROXY-TETRAHYDRODIPICOLINATE REDUCTASE 1, CHLOROPLASTIC-RELATED"/>
    <property type="match status" value="1"/>
</dbReference>
<accession>A0A0P1M0T3</accession>
<feature type="binding site" evidence="12">
    <location>
        <begin position="147"/>
        <end position="148"/>
    </location>
    <ligand>
        <name>(S)-2,3,4,5-tetrahydrodipicolinate</name>
        <dbReference type="ChEBI" id="CHEBI:16845"/>
    </ligand>
</feature>
<evidence type="ECO:0000256" key="9">
    <source>
        <dbReference type="ARBA" id="ARBA00038983"/>
    </source>
</evidence>
<feature type="active site" description="Proton donor" evidence="12">
    <location>
        <position position="141"/>
    </location>
</feature>
<accession>A0A0P1LTU2</accession>
<comment type="similarity">
    <text evidence="1 12">Belongs to the DapB family.</text>
</comment>
<accession>A0A0P1P4X7</accession>
<dbReference type="SUPFAM" id="SSF55347">
    <property type="entry name" value="Glyceraldehyde-3-phosphate dehydrogenase-like, C-terminal domain"/>
    <property type="match status" value="1"/>
</dbReference>
<proteinExistence type="inferred from homology"/>
<dbReference type="Proteomes" id="UP000182200">
    <property type="component" value="Unassembled WGS sequence"/>
</dbReference>
<evidence type="ECO:0000256" key="1">
    <source>
        <dbReference type="ARBA" id="ARBA00006642"/>
    </source>
</evidence>
<evidence type="ECO:0000256" key="3">
    <source>
        <dbReference type="ARBA" id="ARBA00022857"/>
    </source>
</evidence>
<dbReference type="GO" id="GO:0019877">
    <property type="term" value="P:diaminopimelate biosynthetic process"/>
    <property type="evidence" value="ECO:0007669"/>
    <property type="project" value="UniProtKB-UniRule"/>
</dbReference>
<accession>A0A0P1M0F0</accession>
<accession>A0A0N7MUH1</accession>
<dbReference type="RefSeq" id="WP_047133756.1">
    <property type="nucleotide sequence ID" value="NZ_CZVI01000007.1"/>
</dbReference>
<accession>A0A0P1LP18</accession>
<keyword evidence="2 12" id="KW-0028">Amino-acid biosynthesis</keyword>
<organism evidence="16 17">
    <name type="scientific">Candidatus Kryptonium thompsonii</name>
    <dbReference type="NCBI Taxonomy" id="1633631"/>
    <lineage>
        <taxon>Bacteria</taxon>
        <taxon>Pseudomonadati</taxon>
        <taxon>Candidatus Kryptoniota</taxon>
        <taxon>Candidatus Kryptonium</taxon>
    </lineage>
</organism>
<feature type="binding site" evidence="12">
    <location>
        <position position="138"/>
    </location>
    <ligand>
        <name>(S)-2,3,4,5-tetrahydrodipicolinate</name>
        <dbReference type="ChEBI" id="CHEBI:16845"/>
    </ligand>
</feature>
<evidence type="ECO:0000256" key="12">
    <source>
        <dbReference type="HAMAP-Rule" id="MF_00102"/>
    </source>
</evidence>
<evidence type="ECO:0000256" key="6">
    <source>
        <dbReference type="ARBA" id="ARBA00023027"/>
    </source>
</evidence>
<feature type="binding site" evidence="12">
    <location>
        <begin position="102"/>
        <end position="105"/>
    </location>
    <ligand>
        <name>NAD(+)</name>
        <dbReference type="ChEBI" id="CHEBI:57540"/>
    </ligand>
</feature>
<dbReference type="Proteomes" id="UP000182011">
    <property type="component" value="Unassembled WGS sequence"/>
</dbReference>
<dbReference type="UniPathway" id="UPA00034">
    <property type="reaction ID" value="UER00018"/>
</dbReference>
<comment type="catalytic activity">
    <reaction evidence="11 12">
        <text>(S)-2,3,4,5-tetrahydrodipicolinate + NAD(+) + H2O = (2S,4S)-4-hydroxy-2,3,4,5-tetrahydrodipicolinate + NADH + H(+)</text>
        <dbReference type="Rhea" id="RHEA:35323"/>
        <dbReference type="ChEBI" id="CHEBI:15377"/>
        <dbReference type="ChEBI" id="CHEBI:15378"/>
        <dbReference type="ChEBI" id="CHEBI:16845"/>
        <dbReference type="ChEBI" id="CHEBI:57540"/>
        <dbReference type="ChEBI" id="CHEBI:57945"/>
        <dbReference type="ChEBI" id="CHEBI:67139"/>
        <dbReference type="EC" id="1.17.1.8"/>
    </reaction>
</comment>
<evidence type="ECO:0000256" key="4">
    <source>
        <dbReference type="ARBA" id="ARBA00022915"/>
    </source>
</evidence>
<dbReference type="SUPFAM" id="SSF51735">
    <property type="entry name" value="NAD(P)-binding Rossmann-fold domains"/>
    <property type="match status" value="1"/>
</dbReference>
<evidence type="ECO:0000259" key="13">
    <source>
        <dbReference type="Pfam" id="PF01113"/>
    </source>
</evidence>
<reference evidence="15 18" key="2">
    <citation type="submission" date="2015-11" db="EMBL/GenBank/DDBJ databases">
        <authorList>
            <person name="Varghese N."/>
        </authorList>
    </citation>
    <scope>NUCLEOTIDE SEQUENCE [LARGE SCALE GENOMIC DNA]</scope>
    <source>
        <strain evidence="15 18">JGI-8</strain>
    </source>
</reference>
<feature type="domain" description="Dihydrodipicolinate reductase C-terminal" evidence="14">
    <location>
        <begin position="108"/>
        <end position="241"/>
    </location>
</feature>
<keyword evidence="7 12" id="KW-0457">Lysine biosynthesis</keyword>
<evidence type="ECO:0000313" key="17">
    <source>
        <dbReference type="Proteomes" id="UP000182011"/>
    </source>
</evidence>
<accession>A0A0N7MVQ7</accession>
<comment type="function">
    <text evidence="12">Catalyzes the conversion of 4-hydroxy-tetrahydrodipicolinate (HTPA) to tetrahydrodipicolinate.</text>
</comment>
<dbReference type="NCBIfam" id="TIGR00036">
    <property type="entry name" value="dapB"/>
    <property type="match status" value="1"/>
</dbReference>
<evidence type="ECO:0000313" key="16">
    <source>
        <dbReference type="EMBL" id="CUU00716.1"/>
    </source>
</evidence>
<dbReference type="EMBL" id="FAOP01000001">
    <property type="protein sequence ID" value="CUU00716.1"/>
    <property type="molecule type" value="Genomic_DNA"/>
</dbReference>
<dbReference type="Gene3D" id="3.40.50.720">
    <property type="entry name" value="NAD(P)-binding Rossmann-like Domain"/>
    <property type="match status" value="1"/>
</dbReference>
<dbReference type="GO" id="GO:0005829">
    <property type="term" value="C:cytosol"/>
    <property type="evidence" value="ECO:0007669"/>
    <property type="project" value="TreeGrafter"/>
</dbReference>
<comment type="pathway">
    <text evidence="8 12">Amino-acid biosynthesis; L-lysine biosynthesis via DAP pathway; (S)-tetrahydrodipicolinate from L-aspartate: step 4/4.</text>
</comment>
<dbReference type="Pfam" id="PF01113">
    <property type="entry name" value="DapB_N"/>
    <property type="match status" value="1"/>
</dbReference>
<dbReference type="EC" id="1.17.1.8" evidence="9 12"/>
<evidence type="ECO:0000256" key="10">
    <source>
        <dbReference type="ARBA" id="ARBA00049080"/>
    </source>
</evidence>
<feature type="domain" description="Dihydrodipicolinate reductase N-terminal" evidence="13">
    <location>
        <begin position="1"/>
        <end position="105"/>
    </location>
</feature>
<dbReference type="InterPro" id="IPR023940">
    <property type="entry name" value="DHDPR_bac"/>
</dbReference>
<protein>
    <recommendedName>
        <fullName evidence="9 12">4-hydroxy-tetrahydrodipicolinate reductase</fullName>
        <shortName evidence="12">HTPA reductase</shortName>
        <ecNumber evidence="9 12">1.17.1.8</ecNumber>
    </recommendedName>
</protein>
<comment type="subunit">
    <text evidence="12">Homotetramer.</text>
</comment>
<dbReference type="GO" id="GO:0016726">
    <property type="term" value="F:oxidoreductase activity, acting on CH or CH2 groups, NAD or NADP as acceptor"/>
    <property type="evidence" value="ECO:0007669"/>
    <property type="project" value="UniProtKB-UniRule"/>
</dbReference>
<keyword evidence="12" id="KW-0963">Cytoplasm</keyword>
<accession>A0A0P1LQ66</accession>
<keyword evidence="18" id="KW-1185">Reference proteome</keyword>
<evidence type="ECO:0000256" key="11">
    <source>
        <dbReference type="ARBA" id="ARBA00049396"/>
    </source>
</evidence>
<dbReference type="PIRSF" id="PIRSF000161">
    <property type="entry name" value="DHPR"/>
    <property type="match status" value="1"/>
</dbReference>
<feature type="binding site" evidence="12">
    <location>
        <position position="40"/>
    </location>
    <ligand>
        <name>NAD(+)</name>
        <dbReference type="ChEBI" id="CHEBI:57540"/>
    </ligand>
</feature>
<dbReference type="GO" id="GO:0050661">
    <property type="term" value="F:NADP binding"/>
    <property type="evidence" value="ECO:0007669"/>
    <property type="project" value="UniProtKB-UniRule"/>
</dbReference>
<evidence type="ECO:0000313" key="15">
    <source>
        <dbReference type="EMBL" id="CUS83693.1"/>
    </source>
</evidence>
<dbReference type="Pfam" id="PF05173">
    <property type="entry name" value="DapB_C"/>
    <property type="match status" value="1"/>
</dbReference>